<feature type="compositionally biased region" description="Pro residues" evidence="4">
    <location>
        <begin position="88"/>
        <end position="99"/>
    </location>
</feature>
<evidence type="ECO:0000313" key="6">
    <source>
        <dbReference type="EMBL" id="KAL1602661.1"/>
    </source>
</evidence>
<evidence type="ECO:0000256" key="5">
    <source>
        <dbReference type="SAM" id="SignalP"/>
    </source>
</evidence>
<dbReference type="Gene3D" id="3.20.20.80">
    <property type="entry name" value="Glycosidases"/>
    <property type="match status" value="1"/>
</dbReference>
<proteinExistence type="inferred from homology"/>
<protein>
    <submittedName>
        <fullName evidence="6">Cell surface mannoprotein mp65</fullName>
    </submittedName>
</protein>
<sequence>MKLGTALALSGLLVIGTVAHPLNVKRDVTTEVVFVTETVADAVVYVDENGAPYLTSTVERATSIPLTSVEPTSVVSSAIVPTSAPAESPQPAPAPPPSPSSSDVPSSFVVANVEPTSSAVPPPAAPEPTSAAPAPAPTSETPAPAPEPSVQAQEAPAPQPSTSSSDSFPLGITYDPYKGTTDKVDCKTADEIAADFDTMKDFGIVRIYGNDCGQIPVAVRAAKKNGQKLMGGIYAPLQDVDSVVSALSDAVKQQNGGSWDIISLVSVENERVNAKAMTASDAQSTIDQARSALRNAGFNGPVGAVETVPAVIDNPGVCSTSDLVLVNIHAWFDQNTKAADAGKFVQSEVARVKKACGNKRVIVTESGWPHQGDSHDQAVASPEAQKAAIASIRAEFNSDLFLFSSFDSLWKSDDASTFNAEKYWGIM</sequence>
<evidence type="ECO:0000313" key="7">
    <source>
        <dbReference type="Proteomes" id="UP001521785"/>
    </source>
</evidence>
<feature type="signal peptide" evidence="5">
    <location>
        <begin position="1"/>
        <end position="19"/>
    </location>
</feature>
<dbReference type="PANTHER" id="PTHR16631">
    <property type="entry name" value="GLUCAN 1,3-BETA-GLUCOSIDASE"/>
    <property type="match status" value="1"/>
</dbReference>
<gene>
    <name evidence="6" type="primary">MP65</name>
    <name evidence="6" type="ORF">SLS60_006078</name>
</gene>
<feature type="chain" id="PRO_5046067287" evidence="5">
    <location>
        <begin position="20"/>
        <end position="427"/>
    </location>
</feature>
<dbReference type="EMBL" id="JAKJXO020000007">
    <property type="protein sequence ID" value="KAL1602661.1"/>
    <property type="molecule type" value="Genomic_DNA"/>
</dbReference>
<feature type="region of interest" description="Disordered" evidence="4">
    <location>
        <begin position="81"/>
        <end position="172"/>
    </location>
</feature>
<dbReference type="SUPFAM" id="SSF51445">
    <property type="entry name" value="(Trans)glycosidases"/>
    <property type="match status" value="1"/>
</dbReference>
<evidence type="ECO:0000256" key="4">
    <source>
        <dbReference type="SAM" id="MobiDB-lite"/>
    </source>
</evidence>
<evidence type="ECO:0000256" key="1">
    <source>
        <dbReference type="ARBA" id="ARBA00004196"/>
    </source>
</evidence>
<feature type="compositionally biased region" description="Low complexity" evidence="4">
    <location>
        <begin position="127"/>
        <end position="142"/>
    </location>
</feature>
<keyword evidence="7" id="KW-1185">Reference proteome</keyword>
<feature type="compositionally biased region" description="Low complexity" evidence="4">
    <location>
        <begin position="100"/>
        <end position="119"/>
    </location>
</feature>
<evidence type="ECO:0000256" key="3">
    <source>
        <dbReference type="ARBA" id="ARBA00022801"/>
    </source>
</evidence>
<evidence type="ECO:0000256" key="2">
    <source>
        <dbReference type="ARBA" id="ARBA00008773"/>
    </source>
</evidence>
<name>A0ABR3RDZ3_9PLEO</name>
<dbReference type="Proteomes" id="UP001521785">
    <property type="component" value="Unassembled WGS sequence"/>
</dbReference>
<comment type="similarity">
    <text evidence="2">Belongs to the glycosyl hydrolase 17 family.</text>
</comment>
<accession>A0ABR3RDZ3</accession>
<dbReference type="InterPro" id="IPR050732">
    <property type="entry name" value="Beta-glucan_modifiers"/>
</dbReference>
<comment type="subcellular location">
    <subcellularLocation>
        <location evidence="1">Cell envelope</location>
    </subcellularLocation>
</comment>
<reference evidence="6 7" key="1">
    <citation type="submission" date="2024-02" db="EMBL/GenBank/DDBJ databases">
        <title>De novo assembly and annotation of 12 fungi associated with fruit tree decline syndrome in Ontario, Canada.</title>
        <authorList>
            <person name="Sulman M."/>
            <person name="Ellouze W."/>
            <person name="Ilyukhin E."/>
        </authorList>
    </citation>
    <scope>NUCLEOTIDE SEQUENCE [LARGE SCALE GENOMIC DNA]</scope>
    <source>
        <strain evidence="6 7">M42-189</strain>
    </source>
</reference>
<comment type="caution">
    <text evidence="6">The sequence shown here is derived from an EMBL/GenBank/DDBJ whole genome shotgun (WGS) entry which is preliminary data.</text>
</comment>
<keyword evidence="5" id="KW-0732">Signal</keyword>
<dbReference type="PANTHER" id="PTHR16631:SF14">
    <property type="entry name" value="FAMILY 17 GLUCOSIDASE SCW10-RELATED"/>
    <property type="match status" value="1"/>
</dbReference>
<keyword evidence="3" id="KW-0378">Hydrolase</keyword>
<dbReference type="InterPro" id="IPR017853">
    <property type="entry name" value="GH"/>
</dbReference>
<organism evidence="6 7">
    <name type="scientific">Paraconiothyrium brasiliense</name>
    <dbReference type="NCBI Taxonomy" id="300254"/>
    <lineage>
        <taxon>Eukaryota</taxon>
        <taxon>Fungi</taxon>
        <taxon>Dikarya</taxon>
        <taxon>Ascomycota</taxon>
        <taxon>Pezizomycotina</taxon>
        <taxon>Dothideomycetes</taxon>
        <taxon>Pleosporomycetidae</taxon>
        <taxon>Pleosporales</taxon>
        <taxon>Massarineae</taxon>
        <taxon>Didymosphaeriaceae</taxon>
        <taxon>Paraconiothyrium</taxon>
    </lineage>
</organism>